<evidence type="ECO:0000256" key="1">
    <source>
        <dbReference type="ARBA" id="ARBA00022801"/>
    </source>
</evidence>
<proteinExistence type="predicted"/>
<dbReference type="GO" id="GO:0016787">
    <property type="term" value="F:hydrolase activity"/>
    <property type="evidence" value="ECO:0007669"/>
    <property type="project" value="UniProtKB-KW"/>
</dbReference>
<keyword evidence="3" id="KW-0812">Transmembrane</keyword>
<feature type="transmembrane region" description="Helical" evidence="3">
    <location>
        <begin position="294"/>
        <end position="312"/>
    </location>
</feature>
<evidence type="ECO:0000256" key="2">
    <source>
        <dbReference type="SAM" id="MobiDB-lite"/>
    </source>
</evidence>
<dbReference type="InterPro" id="IPR009003">
    <property type="entry name" value="Peptidase_S1_PA"/>
</dbReference>
<feature type="compositionally biased region" description="Acidic residues" evidence="2">
    <location>
        <begin position="709"/>
        <end position="719"/>
    </location>
</feature>
<organism evidence="4">
    <name type="scientific">Bufivirus UC1</name>
    <dbReference type="NCBI Taxonomy" id="1424632"/>
    <lineage>
        <taxon>Viruses</taxon>
    </lineage>
</organism>
<feature type="transmembrane region" description="Helical" evidence="3">
    <location>
        <begin position="245"/>
        <end position="273"/>
    </location>
</feature>
<accession>V5NGZ4</accession>
<dbReference type="SUPFAM" id="SSF50494">
    <property type="entry name" value="Trypsin-like serine proteases"/>
    <property type="match status" value="1"/>
</dbReference>
<feature type="transmembrane region" description="Helical" evidence="3">
    <location>
        <begin position="207"/>
        <end position="225"/>
    </location>
</feature>
<keyword evidence="3" id="KW-0472">Membrane</keyword>
<feature type="compositionally biased region" description="Basic and acidic residues" evidence="2">
    <location>
        <begin position="382"/>
        <end position="401"/>
    </location>
</feature>
<feature type="compositionally biased region" description="Polar residues" evidence="2">
    <location>
        <begin position="402"/>
        <end position="414"/>
    </location>
</feature>
<evidence type="ECO:0000256" key="3">
    <source>
        <dbReference type="SAM" id="Phobius"/>
    </source>
</evidence>
<feature type="region of interest" description="Disordered" evidence="2">
    <location>
        <begin position="382"/>
        <end position="418"/>
    </location>
</feature>
<feature type="compositionally biased region" description="Basic residues" evidence="2">
    <location>
        <begin position="675"/>
        <end position="694"/>
    </location>
</feature>
<reference evidence="4" key="1">
    <citation type="submission" date="2013-08" db="EMBL/GenBank/DDBJ databases">
        <title>Virus sequences identified in SF wastewater.</title>
        <authorList>
            <person name="Greninger A.L."/>
            <person name="Kellogg M."/>
            <person name="DeRisi J.L."/>
        </authorList>
    </citation>
    <scope>NUCLEOTIDE SEQUENCE</scope>
    <source>
        <strain evidence="4">UC1</strain>
    </source>
</reference>
<name>V5NGZ4_9VIRU</name>
<feature type="transmembrane region" description="Helical" evidence="3">
    <location>
        <begin position="161"/>
        <end position="186"/>
    </location>
</feature>
<keyword evidence="3" id="KW-1133">Transmembrane helix</keyword>
<keyword evidence="1" id="KW-0378">Hydrolase</keyword>
<feature type="compositionally biased region" description="Basic and acidic residues" evidence="2">
    <location>
        <begin position="576"/>
        <end position="595"/>
    </location>
</feature>
<sequence>MESFTADHKAVAQQVGVDGGNLGLQLVGEETVMVSSHLPVAGGEVVKHDNCPRGCVFHMKDPPRIEYPQCVTDTIYDSALYEKMMLGELHPPVVHGNDDLEQSLTIDWLGQTARITSNFDYPRTLTHMLLVFMMMGSVGASNSTMCYESPEAAVIIATGQAIQMVMISLTNMLYYLGILYIIRIFVNKILTEYDFFKILGMNHIGNFFNNFLSPIVNNTVNWFTVNFTQFSAWSITEYQDLKRKWLALQVLSAVACLVPGTFGVLGGILKYCFKSKETTLFQQGARQDANKSGMFMVGLLSLCMIVLAPVVGAKKIVQYISPVLDILRQVPYASWIVDWLIKWSKGEVDFDDLPQDAKAWGTKMEEQDAADLYDDLRETRKEMKREATKPDDYYDEDKPSKSENLNTKRPSSIKTTRDQEKEILECIEPDLEEIEERRQRAADKKACRFKIIPTDKSRSKFAILHGFNFRSQSIVPKEDLHLAFPPIYELAGSEGLIEMDGMYFTYDELFVDEVEVDSEDCDDEMMMHQQGLKDQYVWVKAIHGMLFYNRFMKYANKVPLSEDVKTNTENIEKCTKKANEDLAKEARETGNRQEDIPDDDEEAERKNDEFYDSMPTWDGVYEWFGNKALDAARYIDNNKGKIAVGLVTAMVLAGAAYIKSQEDGETEEAEPQGKGKTKGGRGRRGGRKAARHVRPNFNPSGGAEKEGYEEPFDDRMEQEEEYDRYEDIADDFYDQFEMDGDDDYTTYARVEPEQRRWRGKDWMTTDRQAADTAKNPALVGKTRRFKKKWLKQYRATPQEVKKPVMPTLRDDADIPQRKIYASKKKIYRAKTKDVEEFVSLARKKFELELTKMTKQAWNPSVKSAGVFKIYDGKNRYRCTGTLVGQRMYVVNHVMDESLTEVYIARNHVHNIELDPKTYQVMNDEIGSFFTSGVPSVFKTSNLKIMEDAAIVTILGYGEGNVTSPDCITGFASPKGWCNAATRCGDCSAPALDIDGNIVGFWTHGNGKTFGRFEPITEEFIELAKIQYASHSGLDFRSRPLSL</sequence>
<protein>
    <submittedName>
        <fullName evidence="4">Gp1</fullName>
    </submittedName>
</protein>
<dbReference type="EMBL" id="KF510032">
    <property type="protein sequence ID" value="AHA86932.1"/>
    <property type="molecule type" value="Genomic_RNA"/>
</dbReference>
<evidence type="ECO:0000313" key="4">
    <source>
        <dbReference type="EMBL" id="AHA86932.1"/>
    </source>
</evidence>
<feature type="region of interest" description="Disordered" evidence="2">
    <location>
        <begin position="576"/>
        <end position="611"/>
    </location>
</feature>
<feature type="region of interest" description="Disordered" evidence="2">
    <location>
        <begin position="661"/>
        <end position="719"/>
    </location>
</feature>